<keyword evidence="2" id="KW-0413">Isomerase</keyword>
<organism evidence="2 3">
    <name type="scientific">Tautonia sociabilis</name>
    <dbReference type="NCBI Taxonomy" id="2080755"/>
    <lineage>
        <taxon>Bacteria</taxon>
        <taxon>Pseudomonadati</taxon>
        <taxon>Planctomycetota</taxon>
        <taxon>Planctomycetia</taxon>
        <taxon>Isosphaerales</taxon>
        <taxon>Isosphaeraceae</taxon>
        <taxon>Tautonia</taxon>
    </lineage>
</organism>
<dbReference type="InterPro" id="IPR013022">
    <property type="entry name" value="Xyl_isomerase-like_TIM-brl"/>
</dbReference>
<dbReference type="SUPFAM" id="SSF51658">
    <property type="entry name" value="Xylose isomerase-like"/>
    <property type="match status" value="1"/>
</dbReference>
<dbReference type="InterPro" id="IPR050312">
    <property type="entry name" value="IolE/XylAMocC-like"/>
</dbReference>
<protein>
    <submittedName>
        <fullName evidence="2">Sugar phosphate isomerase/epimerase</fullName>
    </submittedName>
</protein>
<dbReference type="Pfam" id="PF01261">
    <property type="entry name" value="AP_endonuc_2"/>
    <property type="match status" value="1"/>
</dbReference>
<evidence type="ECO:0000259" key="1">
    <source>
        <dbReference type="Pfam" id="PF01261"/>
    </source>
</evidence>
<dbReference type="EMBL" id="RYZH01000043">
    <property type="protein sequence ID" value="RUL84979.1"/>
    <property type="molecule type" value="Genomic_DNA"/>
</dbReference>
<evidence type="ECO:0000313" key="3">
    <source>
        <dbReference type="Proteomes" id="UP000280296"/>
    </source>
</evidence>
<keyword evidence="3" id="KW-1185">Reference proteome</keyword>
<feature type="domain" description="Xylose isomerase-like TIM barrel" evidence="1">
    <location>
        <begin position="22"/>
        <end position="257"/>
    </location>
</feature>
<accession>A0A432MFJ8</accession>
<dbReference type="PANTHER" id="PTHR12110:SF41">
    <property type="entry name" value="INOSOSE DEHYDRATASE"/>
    <property type="match status" value="1"/>
</dbReference>
<reference evidence="2 3" key="2">
    <citation type="submission" date="2019-01" db="EMBL/GenBank/DDBJ databases">
        <title>Tautonia sociabilis, a novel thermotolerant planctomycete of Isosphaeraceae family, isolated from a 4000 m deep subterranean habitat.</title>
        <authorList>
            <person name="Kovaleva O.L."/>
            <person name="Elcheninov A.G."/>
            <person name="Van Heerden E."/>
            <person name="Toshchakov S.V."/>
            <person name="Novikov A."/>
            <person name="Bonch-Osmolovskaya E.A."/>
            <person name="Kublanov I.V."/>
        </authorList>
    </citation>
    <scope>NUCLEOTIDE SEQUENCE [LARGE SCALE GENOMIC DNA]</scope>
    <source>
        <strain evidence="2 3">GM2012</strain>
    </source>
</reference>
<name>A0A432MFJ8_9BACT</name>
<dbReference type="GO" id="GO:0016853">
    <property type="term" value="F:isomerase activity"/>
    <property type="evidence" value="ECO:0007669"/>
    <property type="project" value="UniProtKB-KW"/>
</dbReference>
<dbReference type="PANTHER" id="PTHR12110">
    <property type="entry name" value="HYDROXYPYRUVATE ISOMERASE"/>
    <property type="match status" value="1"/>
</dbReference>
<reference evidence="2 3" key="1">
    <citation type="submission" date="2018-12" db="EMBL/GenBank/DDBJ databases">
        <authorList>
            <person name="Toschakov S.V."/>
        </authorList>
    </citation>
    <scope>NUCLEOTIDE SEQUENCE [LARGE SCALE GENOMIC DNA]</scope>
    <source>
        <strain evidence="2 3">GM2012</strain>
    </source>
</reference>
<dbReference type="RefSeq" id="WP_126727086.1">
    <property type="nucleotide sequence ID" value="NZ_RYZH01000043.1"/>
</dbReference>
<dbReference type="AlphaFoldDB" id="A0A432MFJ8"/>
<dbReference type="Gene3D" id="3.20.20.150">
    <property type="entry name" value="Divalent-metal-dependent TIM barrel enzymes"/>
    <property type="match status" value="1"/>
</dbReference>
<sequence length="266" mass="29059">MIRSPLGLRLLPDPDRSLKDQLREAARLGTRGVVLDASGDLNPARLSETGRRDLRHTLRSAELSLIALHLPTRRPFDTDDQLDDRLAKASSAFTLAFDLGARLVLARVGAVPPESDSARRDIFSLALTELSRRADHRGVRLAIETGAEPGADLRAFLDALDQPGLAASLDPGALLRFGHDPIEAARALGPLVAHAYARDATSSSLDEGPARPNPRGFGFAPGVLDWEEYLGSLEEINYDGFLTIWPDPNRPIEPQYKALSDRFARF</sequence>
<dbReference type="OrthoDB" id="259584at2"/>
<dbReference type="InterPro" id="IPR036237">
    <property type="entry name" value="Xyl_isomerase-like_sf"/>
</dbReference>
<dbReference type="Proteomes" id="UP000280296">
    <property type="component" value="Unassembled WGS sequence"/>
</dbReference>
<gene>
    <name evidence="2" type="ORF">TsocGM_19225</name>
</gene>
<proteinExistence type="predicted"/>
<comment type="caution">
    <text evidence="2">The sequence shown here is derived from an EMBL/GenBank/DDBJ whole genome shotgun (WGS) entry which is preliminary data.</text>
</comment>
<evidence type="ECO:0000313" key="2">
    <source>
        <dbReference type="EMBL" id="RUL84979.1"/>
    </source>
</evidence>